<feature type="region of interest" description="Disordered" evidence="1">
    <location>
        <begin position="219"/>
        <end position="259"/>
    </location>
</feature>
<feature type="region of interest" description="Disordered" evidence="1">
    <location>
        <begin position="183"/>
        <end position="203"/>
    </location>
</feature>
<evidence type="ECO:0000313" key="2">
    <source>
        <dbReference type="EMBL" id="GAQ82568.1"/>
    </source>
</evidence>
<dbReference type="EMBL" id="DF237065">
    <property type="protein sequence ID" value="GAQ82568.1"/>
    <property type="molecule type" value="Genomic_DNA"/>
</dbReference>
<sequence length="680" mass="74947">MRIRPVLPEQKIRFTFAAGARLHLHHFTLPFRKAPFPRWLGVNFPTREIDPSEAESKPLEALLTEGVKQEGLASVLGQSKVSTATGPPEGSPGKLPEGSPGSPHAFDVSTRPRFSARPEEWGFRPTTGTNASFPAERPEVVQENGDVIPRSHVLYENGQLYDNVLPLRESTSALIGSVRRPMTGATAVETPPKRTNTGADLPTADERGTLIEIFWRPMTGASTKGTPPKRKATAAGSPIDKEKRILGEPRTGRSAGASPFDVEKGRRIVKLLRFDSKEEAQRRAVLLYALTYNLKEGCGVRLVSAAPPNKQTAPFHDPSPAYAAHSPIPTAAKSSAESEGFFDEASPWKPYGTEADGTELNRAEAGGTEHRTVEEVADTLLSMSVDTLRAREWAAVYGLVRKDLWVHGKGLNWLDLAMGRIEELLQEPGRSGKPDPDTRRLRLFGQQTLTDAPAITRDTIADENAQRANALRTLKTRWERERLWRAEVRAVTSASLRASAHALTGLLRTTQTGLFARPIVSAETEAQLLARAARAWAEEEERKRMRAEESRLEATRLRGEMRERVARHAQAIAKVAAKERVHLRAEAATCRQISEAEERAARKRRSARAQLAQRKTAERAFAIALGGEFRKMGNHLAAADLKAARYRVVVLRAQDPVDRNDRVANLVSDGMIRIGDASCK</sequence>
<reference evidence="2 3" key="1">
    <citation type="journal article" date="2014" name="Nat. Commun.">
        <title>Klebsormidium flaccidum genome reveals primary factors for plant terrestrial adaptation.</title>
        <authorList>
            <person name="Hori K."/>
            <person name="Maruyama F."/>
            <person name="Fujisawa T."/>
            <person name="Togashi T."/>
            <person name="Yamamoto N."/>
            <person name="Seo M."/>
            <person name="Sato S."/>
            <person name="Yamada T."/>
            <person name="Mori H."/>
            <person name="Tajima N."/>
            <person name="Moriyama T."/>
            <person name="Ikeuchi M."/>
            <person name="Watanabe M."/>
            <person name="Wada H."/>
            <person name="Kobayashi K."/>
            <person name="Saito M."/>
            <person name="Masuda T."/>
            <person name="Sasaki-Sekimoto Y."/>
            <person name="Mashiguchi K."/>
            <person name="Awai K."/>
            <person name="Shimojima M."/>
            <person name="Masuda S."/>
            <person name="Iwai M."/>
            <person name="Nobusawa T."/>
            <person name="Narise T."/>
            <person name="Kondo S."/>
            <person name="Saito H."/>
            <person name="Sato R."/>
            <person name="Murakawa M."/>
            <person name="Ihara Y."/>
            <person name="Oshima-Yamada Y."/>
            <person name="Ohtaka K."/>
            <person name="Satoh M."/>
            <person name="Sonobe K."/>
            <person name="Ishii M."/>
            <person name="Ohtani R."/>
            <person name="Kanamori-Sato M."/>
            <person name="Honoki R."/>
            <person name="Miyazaki D."/>
            <person name="Mochizuki H."/>
            <person name="Umetsu J."/>
            <person name="Higashi K."/>
            <person name="Shibata D."/>
            <person name="Kamiya Y."/>
            <person name="Sato N."/>
            <person name="Nakamura Y."/>
            <person name="Tabata S."/>
            <person name="Ida S."/>
            <person name="Kurokawa K."/>
            <person name="Ohta H."/>
        </authorList>
    </citation>
    <scope>NUCLEOTIDE SEQUENCE [LARGE SCALE GENOMIC DNA]</scope>
    <source>
        <strain evidence="2 3">NIES-2285</strain>
    </source>
</reference>
<dbReference type="AlphaFoldDB" id="A0A1Y1I375"/>
<protein>
    <submittedName>
        <fullName evidence="2">Uncharacterized protein</fullName>
    </submittedName>
</protein>
<proteinExistence type="predicted"/>
<evidence type="ECO:0000256" key="1">
    <source>
        <dbReference type="SAM" id="MobiDB-lite"/>
    </source>
</evidence>
<name>A0A1Y1I375_KLENI</name>
<evidence type="ECO:0000313" key="3">
    <source>
        <dbReference type="Proteomes" id="UP000054558"/>
    </source>
</evidence>
<accession>A0A1Y1I375</accession>
<feature type="compositionally biased region" description="Basic and acidic residues" evidence="1">
    <location>
        <begin position="239"/>
        <end position="251"/>
    </location>
</feature>
<organism evidence="2 3">
    <name type="scientific">Klebsormidium nitens</name>
    <name type="common">Green alga</name>
    <name type="synonym">Ulothrix nitens</name>
    <dbReference type="NCBI Taxonomy" id="105231"/>
    <lineage>
        <taxon>Eukaryota</taxon>
        <taxon>Viridiplantae</taxon>
        <taxon>Streptophyta</taxon>
        <taxon>Klebsormidiophyceae</taxon>
        <taxon>Klebsormidiales</taxon>
        <taxon>Klebsormidiaceae</taxon>
        <taxon>Klebsormidium</taxon>
    </lineage>
</organism>
<gene>
    <name evidence="2" type="ORF">KFL_001160020</name>
</gene>
<dbReference type="Proteomes" id="UP000054558">
    <property type="component" value="Unassembled WGS sequence"/>
</dbReference>
<feature type="region of interest" description="Disordered" evidence="1">
    <location>
        <begin position="77"/>
        <end position="133"/>
    </location>
</feature>
<keyword evidence="3" id="KW-1185">Reference proteome</keyword>
<feature type="region of interest" description="Disordered" evidence="1">
    <location>
        <begin position="310"/>
        <end position="336"/>
    </location>
</feature>